<keyword evidence="4" id="KW-0808">Transferase</keyword>
<accession>A0A5C6UE78</accession>
<evidence type="ECO:0000256" key="1">
    <source>
        <dbReference type="ARBA" id="ARBA00000085"/>
    </source>
</evidence>
<dbReference type="SMART" id="SM00388">
    <property type="entry name" value="HisKA"/>
    <property type="match status" value="1"/>
</dbReference>
<evidence type="ECO:0000256" key="3">
    <source>
        <dbReference type="ARBA" id="ARBA00022553"/>
    </source>
</evidence>
<evidence type="ECO:0000256" key="7">
    <source>
        <dbReference type="SAM" id="Phobius"/>
    </source>
</evidence>
<evidence type="ECO:0000256" key="6">
    <source>
        <dbReference type="ARBA" id="ARBA00023012"/>
    </source>
</evidence>
<dbReference type="GO" id="GO:0000155">
    <property type="term" value="F:phosphorelay sensor kinase activity"/>
    <property type="evidence" value="ECO:0007669"/>
    <property type="project" value="InterPro"/>
</dbReference>
<evidence type="ECO:0000256" key="4">
    <source>
        <dbReference type="ARBA" id="ARBA00022679"/>
    </source>
</evidence>
<keyword evidence="7" id="KW-0472">Membrane</keyword>
<comment type="caution">
    <text evidence="9">The sequence shown here is derived from an EMBL/GenBank/DDBJ whole genome shotgun (WGS) entry which is preliminary data.</text>
</comment>
<dbReference type="PANTHER" id="PTHR43711:SF1">
    <property type="entry name" value="HISTIDINE KINASE 1"/>
    <property type="match status" value="1"/>
</dbReference>
<dbReference type="CDD" id="cd00075">
    <property type="entry name" value="HATPase"/>
    <property type="match status" value="1"/>
</dbReference>
<keyword evidence="6" id="KW-0902">Two-component regulatory system</keyword>
<reference evidence="9 10" key="1">
    <citation type="journal article" date="2013" name="Antonie Van Leeuwenhoek">
        <title>Sphingomonas ginsenosidivorax sp. nov., with the ability to transform ginsenosides.</title>
        <authorList>
            <person name="Jin X.F."/>
            <person name="Kim J.K."/>
            <person name="Liu Q.M."/>
            <person name="Kang M.S."/>
            <person name="He D."/>
            <person name="Jin F.X."/>
            <person name="Kim S.C."/>
            <person name="Im W.T."/>
        </authorList>
    </citation>
    <scope>NUCLEOTIDE SEQUENCE [LARGE SCALE GENOMIC DNA]</scope>
    <source>
        <strain evidence="9 10">KHI67</strain>
    </source>
</reference>
<evidence type="ECO:0000313" key="10">
    <source>
        <dbReference type="Proteomes" id="UP000321250"/>
    </source>
</evidence>
<dbReference type="SMART" id="SM00387">
    <property type="entry name" value="HATPase_c"/>
    <property type="match status" value="1"/>
</dbReference>
<dbReference type="SMART" id="SM00091">
    <property type="entry name" value="PAS"/>
    <property type="match status" value="3"/>
</dbReference>
<dbReference type="Pfam" id="PF12860">
    <property type="entry name" value="PAS_7"/>
    <property type="match status" value="2"/>
</dbReference>
<sequence length="787" mass="84234">MIVLGTGAAAIVGVVLLALIAGGAAMLYLGLRGKTAAQVDREANVHLNALVAASPAVPTIVRGDGRVEMPQRMADWLGLATPPRSLAELTGEGSGLSAEDVAALTADVTAAHRSGRGFVRAVRPLGSTRAITLRGARAPGEMGSAGAVLLWAFDATDTEAEIARLSGETQRLGSAYDALTGLIEAAPMPMWYRAPDLRLTMVNSAYVEAVEGRSAADVVARGLELVEGSGRGGPLAGAAAAREAGRPHEQVLPATIDGERRSLQIYDVPLPTGGVAGFAIDIEELEQARSGAKRFAEAQRAMLDRLSAGVAQFGGDHGLVFCNQPFRRMFAMRAEWLADRPEFDRVLERMREADRLPEARDFPSWKAERRAWFTQTGPIQGGGAIEEHWHLRGGTHLRVVAQPLPDGGLLLIFEDRTEQVQLASARDTLLRVRTATFDNLFEALGVFAADGRLQLWNNRFRALWGLEEEFLASHPRIDAFAEAAAAKLATPGRAALFPELVHSATVERQQRGGRVAFADGRHFEFAGVPLPDGNALFTMLDITASRRAEQTLRERAEVLEAADRVKTAFVANMSYELRTPLTSISGFAEMLHGGYAGKLTKKADGYVEAILESVERLGLLVDDVLDLTRDAVEDGGVAREDVDLAAIVRAGAESIVPTAKRRKLDFAIEVARSTGRVTGDARRLREVVEHLLRHAAAATPDGGRILLHADGNATSARIVVSDDGPGMDADAVAHAFDRFAETKPMGDRALGLGLPLAKQFVEAHGGTIELVSEPGQGTLITVEVPRR</sequence>
<evidence type="ECO:0000256" key="2">
    <source>
        <dbReference type="ARBA" id="ARBA00012438"/>
    </source>
</evidence>
<keyword evidence="10" id="KW-1185">Reference proteome</keyword>
<dbReference type="EMBL" id="VOQR01000001">
    <property type="protein sequence ID" value="TXC70989.1"/>
    <property type="molecule type" value="Genomic_DNA"/>
</dbReference>
<dbReference type="Gene3D" id="1.10.287.130">
    <property type="match status" value="1"/>
</dbReference>
<dbReference type="CDD" id="cd00082">
    <property type="entry name" value="HisKA"/>
    <property type="match status" value="1"/>
</dbReference>
<dbReference type="Gene3D" id="3.30.565.10">
    <property type="entry name" value="Histidine kinase-like ATPase, C-terminal domain"/>
    <property type="match status" value="1"/>
</dbReference>
<evidence type="ECO:0000256" key="5">
    <source>
        <dbReference type="ARBA" id="ARBA00022777"/>
    </source>
</evidence>
<dbReference type="OrthoDB" id="9797304at2"/>
<feature type="transmembrane region" description="Helical" evidence="7">
    <location>
        <begin position="6"/>
        <end position="31"/>
    </location>
</feature>
<dbReference type="Proteomes" id="UP000321250">
    <property type="component" value="Unassembled WGS sequence"/>
</dbReference>
<dbReference type="InterPro" id="IPR035965">
    <property type="entry name" value="PAS-like_dom_sf"/>
</dbReference>
<organism evidence="9 10">
    <name type="scientific">Sphingomonas ginsenosidivorax</name>
    <dbReference type="NCBI Taxonomy" id="862135"/>
    <lineage>
        <taxon>Bacteria</taxon>
        <taxon>Pseudomonadati</taxon>
        <taxon>Pseudomonadota</taxon>
        <taxon>Alphaproteobacteria</taxon>
        <taxon>Sphingomonadales</taxon>
        <taxon>Sphingomonadaceae</taxon>
        <taxon>Sphingomonas</taxon>
    </lineage>
</organism>
<dbReference type="InterPro" id="IPR000014">
    <property type="entry name" value="PAS"/>
</dbReference>
<dbReference type="PROSITE" id="PS50109">
    <property type="entry name" value="HIS_KIN"/>
    <property type="match status" value="1"/>
</dbReference>
<dbReference type="Pfam" id="PF00512">
    <property type="entry name" value="HisKA"/>
    <property type="match status" value="1"/>
</dbReference>
<dbReference type="SUPFAM" id="SSF55874">
    <property type="entry name" value="ATPase domain of HSP90 chaperone/DNA topoisomerase II/histidine kinase"/>
    <property type="match status" value="1"/>
</dbReference>
<name>A0A5C6UE78_9SPHN</name>
<dbReference type="EC" id="2.7.13.3" evidence="2"/>
<evidence type="ECO:0000313" key="9">
    <source>
        <dbReference type="EMBL" id="TXC70989.1"/>
    </source>
</evidence>
<dbReference type="InterPro" id="IPR003594">
    <property type="entry name" value="HATPase_dom"/>
</dbReference>
<dbReference type="InterPro" id="IPR003661">
    <property type="entry name" value="HisK_dim/P_dom"/>
</dbReference>
<dbReference type="PRINTS" id="PR00344">
    <property type="entry name" value="BCTRLSENSOR"/>
</dbReference>
<protein>
    <recommendedName>
        <fullName evidence="2">histidine kinase</fullName>
        <ecNumber evidence="2">2.7.13.3</ecNumber>
    </recommendedName>
</protein>
<dbReference type="InterPro" id="IPR005467">
    <property type="entry name" value="His_kinase_dom"/>
</dbReference>
<comment type="catalytic activity">
    <reaction evidence="1">
        <text>ATP + protein L-histidine = ADP + protein N-phospho-L-histidine.</text>
        <dbReference type="EC" id="2.7.13.3"/>
    </reaction>
</comment>
<dbReference type="InterPro" id="IPR036890">
    <property type="entry name" value="HATPase_C_sf"/>
</dbReference>
<keyword evidence="5 9" id="KW-0418">Kinase</keyword>
<keyword evidence="7" id="KW-1133">Transmembrane helix</keyword>
<dbReference type="InterPro" id="IPR004358">
    <property type="entry name" value="Sig_transdc_His_kin-like_C"/>
</dbReference>
<dbReference type="SUPFAM" id="SSF55785">
    <property type="entry name" value="PYP-like sensor domain (PAS domain)"/>
    <property type="match status" value="2"/>
</dbReference>
<gene>
    <name evidence="9" type="ORF">FSB78_08535</name>
</gene>
<dbReference type="InterPro" id="IPR050736">
    <property type="entry name" value="Sensor_HK_Regulatory"/>
</dbReference>
<dbReference type="Pfam" id="PF02518">
    <property type="entry name" value="HATPase_c"/>
    <property type="match status" value="1"/>
</dbReference>
<dbReference type="AlphaFoldDB" id="A0A5C6UE78"/>
<dbReference type="InterPro" id="IPR036097">
    <property type="entry name" value="HisK_dim/P_sf"/>
</dbReference>
<evidence type="ECO:0000259" key="8">
    <source>
        <dbReference type="PROSITE" id="PS50109"/>
    </source>
</evidence>
<dbReference type="Gene3D" id="3.30.450.20">
    <property type="entry name" value="PAS domain"/>
    <property type="match status" value="3"/>
</dbReference>
<dbReference type="SUPFAM" id="SSF47384">
    <property type="entry name" value="Homodimeric domain of signal transducing histidine kinase"/>
    <property type="match status" value="1"/>
</dbReference>
<keyword evidence="3" id="KW-0597">Phosphoprotein</keyword>
<dbReference type="PANTHER" id="PTHR43711">
    <property type="entry name" value="TWO-COMPONENT HISTIDINE KINASE"/>
    <property type="match status" value="1"/>
</dbReference>
<proteinExistence type="predicted"/>
<dbReference type="RefSeq" id="WP_147081827.1">
    <property type="nucleotide sequence ID" value="NZ_VOQR01000001.1"/>
</dbReference>
<feature type="domain" description="Histidine kinase" evidence="8">
    <location>
        <begin position="572"/>
        <end position="787"/>
    </location>
</feature>
<keyword evidence="7" id="KW-0812">Transmembrane</keyword>